<dbReference type="RefSeq" id="WP_344479619.1">
    <property type="nucleotide sequence ID" value="NZ_BAAAQX010000013.1"/>
</dbReference>
<keyword evidence="1" id="KW-0472">Membrane</keyword>
<accession>A0ABP5PGX9</accession>
<reference evidence="3" key="1">
    <citation type="journal article" date="2019" name="Int. J. Syst. Evol. Microbiol.">
        <title>The Global Catalogue of Microorganisms (GCM) 10K type strain sequencing project: providing services to taxonomists for standard genome sequencing and annotation.</title>
        <authorList>
            <consortium name="The Broad Institute Genomics Platform"/>
            <consortium name="The Broad Institute Genome Sequencing Center for Infectious Disease"/>
            <person name="Wu L."/>
            <person name="Ma J."/>
        </authorList>
    </citation>
    <scope>NUCLEOTIDE SEQUENCE [LARGE SCALE GENOMIC DNA]</scope>
    <source>
        <strain evidence="3">JCM 16114</strain>
    </source>
</reference>
<evidence type="ECO:0000256" key="1">
    <source>
        <dbReference type="SAM" id="Phobius"/>
    </source>
</evidence>
<evidence type="ECO:0000313" key="3">
    <source>
        <dbReference type="Proteomes" id="UP001499843"/>
    </source>
</evidence>
<keyword evidence="3" id="KW-1185">Reference proteome</keyword>
<evidence type="ECO:0008006" key="4">
    <source>
        <dbReference type="Google" id="ProtNLM"/>
    </source>
</evidence>
<keyword evidence="1" id="KW-0812">Transmembrane</keyword>
<evidence type="ECO:0000313" key="2">
    <source>
        <dbReference type="EMBL" id="GAA2209783.1"/>
    </source>
</evidence>
<comment type="caution">
    <text evidence="2">The sequence shown here is derived from an EMBL/GenBank/DDBJ whole genome shotgun (WGS) entry which is preliminary data.</text>
</comment>
<name>A0ABP5PGX9_9ACTN</name>
<proteinExistence type="predicted"/>
<sequence>MPDKTMSDHPMSNQPRSDQNVIDVVSRFAAPPVTSVSEGARELMHQIMADTPAPDPTPEPARSRRWRGLRVAIPAGALLAAGAVAATTWLLPASPAAALDIKQEGGYYVIEIKDLYANPKVYERELRKVGLDVTLRVIPATAAFERKVFPTSPDDQYVDEIESIFPPGPCDKLGGCATGVKIPKNFAGTADIAVSRKARPGEEYQSVTTFAAKGEPMHCVPYLGKTVTEVRQMLEQRGVRVGEYSDSTLVAKDDGSDLRTSVPGGWHVQGGFLTEPGVATLSVSEEPVPQDRIDFQNKKSQRAYGCPVS</sequence>
<feature type="transmembrane region" description="Helical" evidence="1">
    <location>
        <begin position="71"/>
        <end position="91"/>
    </location>
</feature>
<dbReference type="Proteomes" id="UP001499843">
    <property type="component" value="Unassembled WGS sequence"/>
</dbReference>
<organism evidence="2 3">
    <name type="scientific">Nonomuraea monospora</name>
    <dbReference type="NCBI Taxonomy" id="568818"/>
    <lineage>
        <taxon>Bacteria</taxon>
        <taxon>Bacillati</taxon>
        <taxon>Actinomycetota</taxon>
        <taxon>Actinomycetes</taxon>
        <taxon>Streptosporangiales</taxon>
        <taxon>Streptosporangiaceae</taxon>
        <taxon>Nonomuraea</taxon>
    </lineage>
</organism>
<protein>
    <recommendedName>
        <fullName evidence="4">PASTA domain-containing protein</fullName>
    </recommendedName>
</protein>
<dbReference type="EMBL" id="BAAAQX010000013">
    <property type="protein sequence ID" value="GAA2209783.1"/>
    <property type="molecule type" value="Genomic_DNA"/>
</dbReference>
<keyword evidence="1" id="KW-1133">Transmembrane helix</keyword>
<gene>
    <name evidence="2" type="ORF">GCM10009850_052420</name>
</gene>